<dbReference type="InterPro" id="IPR058680">
    <property type="entry name" value="NBD_SMAX1-like"/>
</dbReference>
<dbReference type="GO" id="GO:0005524">
    <property type="term" value="F:ATP binding"/>
    <property type="evidence" value="ECO:0007669"/>
    <property type="project" value="InterPro"/>
</dbReference>
<dbReference type="SUPFAM" id="SSF52540">
    <property type="entry name" value="P-loop containing nucleoside triphosphate hydrolases"/>
    <property type="match status" value="1"/>
</dbReference>
<dbReference type="Pfam" id="PF07724">
    <property type="entry name" value="AAA_2"/>
    <property type="match status" value="1"/>
</dbReference>
<name>A0AAV9B3P6_ACOGR</name>
<gene>
    <name evidence="8" type="ORF">QJS04_geneDACA006113</name>
</gene>
<evidence type="ECO:0000256" key="3">
    <source>
        <dbReference type="ARBA" id="ARBA00023015"/>
    </source>
</evidence>
<evidence type="ECO:0000259" key="7">
    <source>
        <dbReference type="PROSITE" id="PS51903"/>
    </source>
</evidence>
<feature type="compositionally biased region" description="Low complexity" evidence="6">
    <location>
        <begin position="90"/>
        <end position="105"/>
    </location>
</feature>
<comment type="similarity">
    <text evidence="1">Belongs to the ClpA/ClpB family.</text>
</comment>
<dbReference type="InterPro" id="IPR051650">
    <property type="entry name" value="SL_signaling_regulator"/>
</dbReference>
<organism evidence="8 9">
    <name type="scientific">Acorus gramineus</name>
    <name type="common">Dwarf sweet flag</name>
    <dbReference type="NCBI Taxonomy" id="55184"/>
    <lineage>
        <taxon>Eukaryota</taxon>
        <taxon>Viridiplantae</taxon>
        <taxon>Streptophyta</taxon>
        <taxon>Embryophyta</taxon>
        <taxon>Tracheophyta</taxon>
        <taxon>Spermatophyta</taxon>
        <taxon>Magnoliopsida</taxon>
        <taxon>Liliopsida</taxon>
        <taxon>Acoraceae</taxon>
        <taxon>Acorus</taxon>
    </lineage>
</organism>
<dbReference type="PROSITE" id="PS51903">
    <property type="entry name" value="CLP_R"/>
    <property type="match status" value="1"/>
</dbReference>
<dbReference type="AlphaFoldDB" id="A0AAV9B3P6"/>
<accession>A0AAV9B3P6</accession>
<dbReference type="Pfam" id="PF23569">
    <property type="entry name" value="NBD_SMAX1"/>
    <property type="match status" value="1"/>
</dbReference>
<keyword evidence="9" id="KW-1185">Reference proteome</keyword>
<evidence type="ECO:0000313" key="8">
    <source>
        <dbReference type="EMBL" id="KAK1270978.1"/>
    </source>
</evidence>
<dbReference type="InterPro" id="IPR004176">
    <property type="entry name" value="Clp_R_N"/>
</dbReference>
<dbReference type="EMBL" id="JAUJYN010000005">
    <property type="protein sequence ID" value="KAK1270978.1"/>
    <property type="molecule type" value="Genomic_DNA"/>
</dbReference>
<dbReference type="InterPro" id="IPR036628">
    <property type="entry name" value="Clp_N_dom_sf"/>
</dbReference>
<feature type="domain" description="Clp R" evidence="7">
    <location>
        <begin position="8"/>
        <end position="201"/>
    </location>
</feature>
<evidence type="ECO:0000313" key="9">
    <source>
        <dbReference type="Proteomes" id="UP001179952"/>
    </source>
</evidence>
<dbReference type="Pfam" id="PF26587">
    <property type="entry name" value="AAA_lid_SMAX1"/>
    <property type="match status" value="1"/>
</dbReference>
<dbReference type="Gene3D" id="3.40.50.300">
    <property type="entry name" value="P-loop containing nucleotide triphosphate hydrolases"/>
    <property type="match status" value="1"/>
</dbReference>
<dbReference type="InterPro" id="IPR058954">
    <property type="entry name" value="AAA_lid_SMAX1"/>
</dbReference>
<dbReference type="InterPro" id="IPR003959">
    <property type="entry name" value="ATPase_AAA_core"/>
</dbReference>
<evidence type="ECO:0000256" key="2">
    <source>
        <dbReference type="ARBA" id="ARBA00022737"/>
    </source>
</evidence>
<evidence type="ECO:0000256" key="1">
    <source>
        <dbReference type="ARBA" id="ARBA00008675"/>
    </source>
</evidence>
<dbReference type="Gene3D" id="1.10.1780.10">
    <property type="entry name" value="Clp, N-terminal domain"/>
    <property type="match status" value="1"/>
</dbReference>
<dbReference type="InterPro" id="IPR027417">
    <property type="entry name" value="P-loop_NTPase"/>
</dbReference>
<feature type="region of interest" description="Disordered" evidence="6">
    <location>
        <begin position="90"/>
        <end position="156"/>
    </location>
</feature>
<dbReference type="CDD" id="cd19499">
    <property type="entry name" value="RecA-like_ClpB_Hsp104-like"/>
    <property type="match status" value="1"/>
</dbReference>
<dbReference type="PANTHER" id="PTHR43572">
    <property type="entry name" value="CHAPERONE PROTEIN CLPD, CHLOROPLASTIC"/>
    <property type="match status" value="1"/>
</dbReference>
<reference evidence="8" key="1">
    <citation type="journal article" date="2023" name="Nat. Commun.">
        <title>Diploid and tetraploid genomes of Acorus and the evolution of monocots.</title>
        <authorList>
            <person name="Ma L."/>
            <person name="Liu K.W."/>
            <person name="Li Z."/>
            <person name="Hsiao Y.Y."/>
            <person name="Qi Y."/>
            <person name="Fu T."/>
            <person name="Tang G.D."/>
            <person name="Zhang D."/>
            <person name="Sun W.H."/>
            <person name="Liu D.K."/>
            <person name="Li Y."/>
            <person name="Chen G.Z."/>
            <person name="Liu X.D."/>
            <person name="Liao X.Y."/>
            <person name="Jiang Y.T."/>
            <person name="Yu X."/>
            <person name="Hao Y."/>
            <person name="Huang J."/>
            <person name="Zhao X.W."/>
            <person name="Ke S."/>
            <person name="Chen Y.Y."/>
            <person name="Wu W.L."/>
            <person name="Hsu J.L."/>
            <person name="Lin Y.F."/>
            <person name="Huang M.D."/>
            <person name="Li C.Y."/>
            <person name="Huang L."/>
            <person name="Wang Z.W."/>
            <person name="Zhao X."/>
            <person name="Zhong W.Y."/>
            <person name="Peng D.H."/>
            <person name="Ahmad S."/>
            <person name="Lan S."/>
            <person name="Zhang J.S."/>
            <person name="Tsai W.C."/>
            <person name="Van de Peer Y."/>
            <person name="Liu Z.J."/>
        </authorList>
    </citation>
    <scope>NUCLEOTIDE SEQUENCE</scope>
    <source>
        <strain evidence="8">SCP</strain>
    </source>
</reference>
<feature type="compositionally biased region" description="Polar residues" evidence="6">
    <location>
        <begin position="621"/>
        <end position="631"/>
    </location>
</feature>
<dbReference type="Proteomes" id="UP001179952">
    <property type="component" value="Unassembled WGS sequence"/>
</dbReference>
<dbReference type="PANTHER" id="PTHR43572:SF38">
    <property type="entry name" value="PROTEIN SMAX1-LIKE 6"/>
    <property type="match status" value="1"/>
</dbReference>
<feature type="region of interest" description="Disordered" evidence="6">
    <location>
        <begin position="610"/>
        <end position="638"/>
    </location>
</feature>
<keyword evidence="4" id="KW-0804">Transcription</keyword>
<comment type="caution">
    <text evidence="8">The sequence shown here is derived from an EMBL/GenBank/DDBJ whole genome shotgun (WGS) entry which is preliminary data.</text>
</comment>
<evidence type="ECO:0000256" key="6">
    <source>
        <dbReference type="SAM" id="MobiDB-lite"/>
    </source>
</evidence>
<sequence length="1161" mass="125990">MPTPVSVARQCLAADSARALDDAVSAARRRSHSQTTSLHVVYPLLSSSSSSSTLLRDALSRTPSPSYSPRLHLKALDLCFSVALDRLPSSSSSTATDDPSSSSSSSPPPVSNSLMAAIKRSQANQRRHPDPFHHHHHFLLPPPPSPTSSSSSSSSSLSGVKVELQQLVLSILDDPVISRVFSEAGFRSCDIKYAILRPPPPLPPPALLTLRSGAGGAAGGRIPPIFLCNLTDAAGALEADGNCRRLGEVLVGGRVPVLVGVCAADSARDFAGCVGRRRWDLLPPALAGVEFVDVSESVIGDGGGGGDARIEEAEALLEGGAGPGVVLCVGDLKGFLHEGEEAAAAAERVVVGVTGMLGRHRGRVWLMGHVASYETYMKFLSRFPSVNKDWDLQLLPITSLRPAAGGVYPRLHSLTESYAPFGGFSATAPEMNNPLIGTHHSVFRCFLCNEKYEQEAAALLKGCNSIANQNYMSYPSYLQGVEAVSTCNGLDVEKAKEDGAILNAKLPSLQKKWNDICQHLHRNNPMLGTDAYRVGVEVSPRIVCLPIVVDKGRTSDQMNNNCNTSPNQIGCRNLYHPSAVDLQKNSSDQDLLLSVDYDSNKGEILSKPQAELSKSEHMQASGKSHSPSLSAASMPEDHTSQCSLASVSTDLVLGTVPAPPLKAEKKQTLESQKERLEFSVCSPSIVSVRCGNTSMTLNQSFSKAVYSNPVVANMYSPTWTPPNLKGTSYPVDKQVTGSADMYDKFNSSDFKELCRSLMEKVGRQEEAICAISQTVVRCRTGKERRVGASMKGHVWLSFLGPDRVGKKKIAVALAELIFGSKENFICVDFSLQEGLACSNKIFDRQAMNGYDEKFRGKTVVDHIASEISRKPLSVVFLENVDKADLLVQNSLSQAIRTGKILDSHGREISVNNAMFIATAREIKSKASLPRNECVTFSEECILEAREWQMQILVGSSSEARCSGSNVKVTSVTKPAFLNKRKLNHAYDHKEQCGSLETSKRAHKASNVCLDLNLPVEEMEMNDADFSNDDTDCSSDSSEAWLEEFFDLVDETVVFSPFNFDALANKLLMKISDCFRSAVGSQGMLEIDSRVMDHILAATWLSDDTGAPDNWVKQVLVRSFSEARQRYNISAHTVLKLVHREDASMKEQALGIHLPARITLNW</sequence>
<reference evidence="8" key="2">
    <citation type="submission" date="2023-06" db="EMBL/GenBank/DDBJ databases">
        <authorList>
            <person name="Ma L."/>
            <person name="Liu K.-W."/>
            <person name="Li Z."/>
            <person name="Hsiao Y.-Y."/>
            <person name="Qi Y."/>
            <person name="Fu T."/>
            <person name="Tang G."/>
            <person name="Zhang D."/>
            <person name="Sun W.-H."/>
            <person name="Liu D.-K."/>
            <person name="Li Y."/>
            <person name="Chen G.-Z."/>
            <person name="Liu X.-D."/>
            <person name="Liao X.-Y."/>
            <person name="Jiang Y.-T."/>
            <person name="Yu X."/>
            <person name="Hao Y."/>
            <person name="Huang J."/>
            <person name="Zhao X.-W."/>
            <person name="Ke S."/>
            <person name="Chen Y.-Y."/>
            <person name="Wu W.-L."/>
            <person name="Hsu J.-L."/>
            <person name="Lin Y.-F."/>
            <person name="Huang M.-D."/>
            <person name="Li C.-Y."/>
            <person name="Huang L."/>
            <person name="Wang Z.-W."/>
            <person name="Zhao X."/>
            <person name="Zhong W.-Y."/>
            <person name="Peng D.-H."/>
            <person name="Ahmad S."/>
            <person name="Lan S."/>
            <person name="Zhang J.-S."/>
            <person name="Tsai W.-C."/>
            <person name="Van De Peer Y."/>
            <person name="Liu Z.-J."/>
        </authorList>
    </citation>
    <scope>NUCLEOTIDE SEQUENCE</scope>
    <source>
        <strain evidence="8">SCP</strain>
        <tissue evidence="8">Leaves</tissue>
    </source>
</reference>
<keyword evidence="2 5" id="KW-0677">Repeat</keyword>
<proteinExistence type="inferred from homology"/>
<evidence type="ECO:0000256" key="5">
    <source>
        <dbReference type="PROSITE-ProRule" id="PRU01251"/>
    </source>
</evidence>
<keyword evidence="3" id="KW-0805">Transcription regulation</keyword>
<feature type="compositionally biased region" description="Low complexity" evidence="6">
    <location>
        <begin position="147"/>
        <end position="156"/>
    </location>
</feature>
<dbReference type="GO" id="GO:0016887">
    <property type="term" value="F:ATP hydrolysis activity"/>
    <property type="evidence" value="ECO:0007669"/>
    <property type="project" value="InterPro"/>
</dbReference>
<protein>
    <recommendedName>
        <fullName evidence="7">Clp R domain-containing protein</fullName>
    </recommendedName>
</protein>
<evidence type="ECO:0000256" key="4">
    <source>
        <dbReference type="ARBA" id="ARBA00023163"/>
    </source>
</evidence>